<evidence type="ECO:0000313" key="3">
    <source>
        <dbReference type="EMBL" id="MFC7188183.1"/>
    </source>
</evidence>
<proteinExistence type="predicted"/>
<name>A0ABD5YKQ8_9EURY</name>
<evidence type="ECO:0000259" key="2">
    <source>
        <dbReference type="Pfam" id="PF00753"/>
    </source>
</evidence>
<dbReference type="PANTHER" id="PTHR30619">
    <property type="entry name" value="DNA INTERNALIZATION/COMPETENCE PROTEIN COMEC/REC2"/>
    <property type="match status" value="1"/>
</dbReference>
<dbReference type="SUPFAM" id="SSF56281">
    <property type="entry name" value="Metallo-hydrolase/oxidoreductase"/>
    <property type="match status" value="1"/>
</dbReference>
<gene>
    <name evidence="3" type="ORF">ACFQMK_15140</name>
</gene>
<dbReference type="InterPro" id="IPR036866">
    <property type="entry name" value="RibonucZ/Hydroxyglut_hydro"/>
</dbReference>
<accession>A0ABD5YKQ8</accession>
<protein>
    <submittedName>
        <fullName evidence="3">MBL fold metallo-hydrolase</fullName>
    </submittedName>
</protein>
<dbReference type="InterPro" id="IPR035681">
    <property type="entry name" value="ComA-like_MBL"/>
</dbReference>
<sequence length="204" mass="21572">MAVGILVVLAGCAGVVDDGGGQGPTIDTDGDIGSETNVTTPDGELTVYMLNVGQGSSTLIIRPTGETILIDSGDWRDDGASVIDFLEARDITRIDHLATSHPDADHIGGHAAIIDHFEENGDGVGAVYDPGIAASSATYESYLDAIEEHDVTLYQTHAGDTIGVEGVDARVLDATRGIPRERRSQREQPRSPSPVRRVQLPTTR</sequence>
<feature type="compositionally biased region" description="Low complexity" evidence="1">
    <location>
        <begin position="193"/>
        <end position="204"/>
    </location>
</feature>
<dbReference type="PANTHER" id="PTHR30619:SF1">
    <property type="entry name" value="RECOMBINATION PROTEIN 2"/>
    <property type="match status" value="1"/>
</dbReference>
<dbReference type="AlphaFoldDB" id="A0ABD5YKQ8"/>
<dbReference type="Gene3D" id="3.60.15.10">
    <property type="entry name" value="Ribonuclease Z/Hydroxyacylglutathione hydrolase-like"/>
    <property type="match status" value="1"/>
</dbReference>
<dbReference type="Proteomes" id="UP001596390">
    <property type="component" value="Unassembled WGS sequence"/>
</dbReference>
<reference evidence="3 4" key="1">
    <citation type="journal article" date="2019" name="Int. J. Syst. Evol. Microbiol.">
        <title>The Global Catalogue of Microorganisms (GCM) 10K type strain sequencing project: providing services to taxonomists for standard genome sequencing and annotation.</title>
        <authorList>
            <consortium name="The Broad Institute Genomics Platform"/>
            <consortium name="The Broad Institute Genome Sequencing Center for Infectious Disease"/>
            <person name="Wu L."/>
            <person name="Ma J."/>
        </authorList>
    </citation>
    <scope>NUCLEOTIDE SEQUENCE [LARGE SCALE GENOMIC DNA]</scope>
    <source>
        <strain evidence="3 4">Q85</strain>
    </source>
</reference>
<comment type="caution">
    <text evidence="3">The sequence shown here is derived from an EMBL/GenBank/DDBJ whole genome shotgun (WGS) entry which is preliminary data.</text>
</comment>
<feature type="domain" description="Metallo-beta-lactamase" evidence="2">
    <location>
        <begin position="51"/>
        <end position="168"/>
    </location>
</feature>
<dbReference type="InterPro" id="IPR001279">
    <property type="entry name" value="Metallo-B-lactamas"/>
</dbReference>
<feature type="compositionally biased region" description="Basic and acidic residues" evidence="1">
    <location>
        <begin position="175"/>
        <end position="189"/>
    </location>
</feature>
<dbReference type="Pfam" id="PF00753">
    <property type="entry name" value="Lactamase_B"/>
    <property type="match status" value="1"/>
</dbReference>
<evidence type="ECO:0000256" key="1">
    <source>
        <dbReference type="SAM" id="MobiDB-lite"/>
    </source>
</evidence>
<keyword evidence="4" id="KW-1185">Reference proteome</keyword>
<dbReference type="CDD" id="cd07731">
    <property type="entry name" value="ComA-like_MBL-fold"/>
    <property type="match status" value="1"/>
</dbReference>
<dbReference type="EMBL" id="JBHSZZ010000076">
    <property type="protein sequence ID" value="MFC7188183.1"/>
    <property type="molecule type" value="Genomic_DNA"/>
</dbReference>
<evidence type="ECO:0000313" key="4">
    <source>
        <dbReference type="Proteomes" id="UP001596390"/>
    </source>
</evidence>
<dbReference type="RefSeq" id="WP_309243311.1">
    <property type="nucleotide sequence ID" value="NZ_JAODIX010000076.1"/>
</dbReference>
<feature type="region of interest" description="Disordered" evidence="1">
    <location>
        <begin position="175"/>
        <end position="204"/>
    </location>
</feature>
<dbReference type="InterPro" id="IPR052159">
    <property type="entry name" value="Competence_DNA_uptake"/>
</dbReference>
<organism evidence="3 4">
    <name type="scientific">Halorubrum yunnanense</name>
    <dbReference type="NCBI Taxonomy" id="1526162"/>
    <lineage>
        <taxon>Archaea</taxon>
        <taxon>Methanobacteriati</taxon>
        <taxon>Methanobacteriota</taxon>
        <taxon>Stenosarchaea group</taxon>
        <taxon>Halobacteria</taxon>
        <taxon>Halobacteriales</taxon>
        <taxon>Haloferacaceae</taxon>
        <taxon>Halorubrum</taxon>
    </lineage>
</organism>